<organism evidence="3 4">
    <name type="scientific">Dyella flava</name>
    <dbReference type="NCBI Taxonomy" id="1920170"/>
    <lineage>
        <taxon>Bacteria</taxon>
        <taxon>Pseudomonadati</taxon>
        <taxon>Pseudomonadota</taxon>
        <taxon>Gammaproteobacteria</taxon>
        <taxon>Lysobacterales</taxon>
        <taxon>Rhodanobacteraceae</taxon>
        <taxon>Dyella</taxon>
    </lineage>
</organism>
<feature type="compositionally biased region" description="Polar residues" evidence="1">
    <location>
        <begin position="71"/>
        <end position="83"/>
    </location>
</feature>
<evidence type="ECO:0000256" key="1">
    <source>
        <dbReference type="SAM" id="MobiDB-lite"/>
    </source>
</evidence>
<keyword evidence="2" id="KW-0732">Signal</keyword>
<feature type="chain" id="PRO_5045762007" evidence="2">
    <location>
        <begin position="24"/>
        <end position="158"/>
    </location>
</feature>
<accession>A0ABS2KAJ2</accession>
<gene>
    <name evidence="3" type="ORF">ISP19_20675</name>
</gene>
<reference evidence="3" key="1">
    <citation type="submission" date="2020-10" db="EMBL/GenBank/DDBJ databases">
        <title>Phylogeny of dyella-like bacteria.</title>
        <authorList>
            <person name="Fu J."/>
        </authorList>
    </citation>
    <scope>NUCLEOTIDE SEQUENCE</scope>
    <source>
        <strain evidence="3">DHOC52</strain>
    </source>
</reference>
<protein>
    <submittedName>
        <fullName evidence="3">Uncharacterized protein</fullName>
    </submittedName>
</protein>
<sequence>MGSKVIIAVGVVCGLALSLQAVAQNAATPSTSFQNKPAETRYSTPLPKLAGMPTLPIAGTSTPDAWGKNPVQASDWKTSSPTSASLNRFTSPANIHLGLTPVSNADALHRLPFYLTAPYWLPRSRPFSANNDPNKAQPATHGALLNDMATLIRSSSSD</sequence>
<dbReference type="Proteomes" id="UP001430149">
    <property type="component" value="Unassembled WGS sequence"/>
</dbReference>
<dbReference type="EMBL" id="JADIKE010000039">
    <property type="protein sequence ID" value="MBM7127797.1"/>
    <property type="molecule type" value="Genomic_DNA"/>
</dbReference>
<evidence type="ECO:0000256" key="2">
    <source>
        <dbReference type="SAM" id="SignalP"/>
    </source>
</evidence>
<evidence type="ECO:0000313" key="3">
    <source>
        <dbReference type="EMBL" id="MBM7127797.1"/>
    </source>
</evidence>
<keyword evidence="4" id="KW-1185">Reference proteome</keyword>
<comment type="caution">
    <text evidence="3">The sequence shown here is derived from an EMBL/GenBank/DDBJ whole genome shotgun (WGS) entry which is preliminary data.</text>
</comment>
<dbReference type="RefSeq" id="WP_204684299.1">
    <property type="nucleotide sequence ID" value="NZ_BSNR01000014.1"/>
</dbReference>
<feature type="region of interest" description="Disordered" evidence="1">
    <location>
        <begin position="28"/>
        <end position="83"/>
    </location>
</feature>
<feature type="signal peptide" evidence="2">
    <location>
        <begin position="1"/>
        <end position="23"/>
    </location>
</feature>
<evidence type="ECO:0000313" key="4">
    <source>
        <dbReference type="Proteomes" id="UP001430149"/>
    </source>
</evidence>
<name>A0ABS2KAJ2_9GAMM</name>
<feature type="compositionally biased region" description="Polar residues" evidence="1">
    <location>
        <begin position="28"/>
        <end position="43"/>
    </location>
</feature>
<proteinExistence type="predicted"/>